<dbReference type="PANTHER" id="PTHR34265:SF1">
    <property type="entry name" value="TYPE III PANTOTHENATE KINASE"/>
    <property type="match status" value="1"/>
</dbReference>
<keyword evidence="16" id="KW-0479">Metal-binding</keyword>
<evidence type="ECO:0000256" key="16">
    <source>
        <dbReference type="HAMAP-Rule" id="MF_01274"/>
    </source>
</evidence>
<evidence type="ECO:0000256" key="10">
    <source>
        <dbReference type="ARBA" id="ARBA00022777"/>
    </source>
</evidence>
<keyword evidence="9 16" id="KW-0547">Nucleotide-binding</keyword>
<dbReference type="HAMAP" id="MF_01274">
    <property type="entry name" value="Pantothen_kinase_3"/>
    <property type="match status" value="1"/>
</dbReference>
<evidence type="ECO:0000256" key="13">
    <source>
        <dbReference type="ARBA" id="ARBA00022993"/>
    </source>
</evidence>
<dbReference type="EMBL" id="CP053586">
    <property type="protein sequence ID" value="WNZ24612.1"/>
    <property type="molecule type" value="Genomic_DNA"/>
</dbReference>
<comment type="function">
    <text evidence="16">Catalyzes the phosphorylation of pantothenate (Pan), the first step in CoA biosynthesis.</text>
</comment>
<keyword evidence="7 16" id="KW-0963">Cytoplasm</keyword>
<sequence>MANSGWLALMIGNSRLHWAWFRGITLQQAWDTPHFSSELIADLTQHQFDFAACAERLTAELPTVPNVLPYIPASQPLWLASAIPAQVPLWQAYPQTQVITLAAIPITGLYATLGIDRALALLGAATVHGLPSLVIDAGTGLTFTGANAEARLVGGAILPGLRLQLRSLAEHTAALPHLSNRQVSLPQRWSTNTDDAIWSGVLYSLLAGIRDFVTAWQQQFSRGAILLTGGDASLLIDLLRQQAPDLAAQIKVDPNLIFWGIRQVATQL</sequence>
<evidence type="ECO:0000256" key="1">
    <source>
        <dbReference type="ARBA" id="ARBA00001206"/>
    </source>
</evidence>
<gene>
    <name evidence="16" type="primary">coaX</name>
    <name evidence="17" type="ORF">HJG54_18310</name>
</gene>
<dbReference type="GO" id="GO:0005524">
    <property type="term" value="F:ATP binding"/>
    <property type="evidence" value="ECO:0007669"/>
    <property type="project" value="UniProtKB-UniRule"/>
</dbReference>
<dbReference type="NCBIfam" id="NF009871">
    <property type="entry name" value="PRK13331.1"/>
    <property type="match status" value="1"/>
</dbReference>
<evidence type="ECO:0000256" key="5">
    <source>
        <dbReference type="ARBA" id="ARBA00011738"/>
    </source>
</evidence>
<feature type="binding site" evidence="16">
    <location>
        <begin position="114"/>
        <end position="117"/>
    </location>
    <ligand>
        <name>substrate</name>
    </ligand>
</feature>
<evidence type="ECO:0000256" key="8">
    <source>
        <dbReference type="ARBA" id="ARBA00022679"/>
    </source>
</evidence>
<evidence type="ECO:0000256" key="14">
    <source>
        <dbReference type="ARBA" id="ARBA00038036"/>
    </source>
</evidence>
<name>A0AA96WVS3_9CYAN</name>
<comment type="similarity">
    <text evidence="14 16">Belongs to the type III pantothenate kinase family.</text>
</comment>
<dbReference type="RefSeq" id="WP_316430491.1">
    <property type="nucleotide sequence ID" value="NZ_CP053586.1"/>
</dbReference>
<protein>
    <recommendedName>
        <fullName evidence="15 16">Type III pantothenate kinase</fullName>
        <ecNumber evidence="6 16">2.7.1.33</ecNumber>
    </recommendedName>
    <alternativeName>
        <fullName evidence="16">PanK-III</fullName>
    </alternativeName>
    <alternativeName>
        <fullName evidence="16">Pantothenic acid kinase</fullName>
    </alternativeName>
</protein>
<evidence type="ECO:0000256" key="4">
    <source>
        <dbReference type="ARBA" id="ARBA00005225"/>
    </source>
</evidence>
<keyword evidence="8 16" id="KW-0808">Transferase</keyword>
<feature type="binding site" evidence="16">
    <location>
        <position position="193"/>
    </location>
    <ligand>
        <name>substrate</name>
    </ligand>
</feature>
<dbReference type="AlphaFoldDB" id="A0AA96WVS3"/>
<dbReference type="GO" id="GO:0004594">
    <property type="term" value="F:pantothenate kinase activity"/>
    <property type="evidence" value="ECO:0007669"/>
    <property type="project" value="UniProtKB-UniRule"/>
</dbReference>
<evidence type="ECO:0000256" key="7">
    <source>
        <dbReference type="ARBA" id="ARBA00022490"/>
    </source>
</evidence>
<comment type="subunit">
    <text evidence="5 16">Homodimer.</text>
</comment>
<comment type="pathway">
    <text evidence="4 16">Cofactor biosynthesis; coenzyme A biosynthesis; CoA from (R)-pantothenate: step 1/5.</text>
</comment>
<evidence type="ECO:0000256" key="15">
    <source>
        <dbReference type="ARBA" id="ARBA00040883"/>
    </source>
</evidence>
<dbReference type="Pfam" id="PF03309">
    <property type="entry name" value="Pan_kinase"/>
    <property type="match status" value="1"/>
</dbReference>
<evidence type="ECO:0000256" key="12">
    <source>
        <dbReference type="ARBA" id="ARBA00022958"/>
    </source>
</evidence>
<keyword evidence="12 16" id="KW-0630">Potassium</keyword>
<dbReference type="Gene3D" id="3.30.420.40">
    <property type="match status" value="1"/>
</dbReference>
<dbReference type="GO" id="GO:0005737">
    <property type="term" value="C:cytoplasm"/>
    <property type="evidence" value="ECO:0007669"/>
    <property type="project" value="UniProtKB-SubCell"/>
</dbReference>
<evidence type="ECO:0000256" key="2">
    <source>
        <dbReference type="ARBA" id="ARBA00001958"/>
    </source>
</evidence>
<feature type="active site" description="Proton acceptor" evidence="16">
    <location>
        <position position="116"/>
    </location>
</feature>
<dbReference type="GO" id="GO:0015937">
    <property type="term" value="P:coenzyme A biosynthetic process"/>
    <property type="evidence" value="ECO:0007669"/>
    <property type="project" value="UniProtKB-UniRule"/>
</dbReference>
<dbReference type="SUPFAM" id="SSF53067">
    <property type="entry name" value="Actin-like ATPase domain"/>
    <property type="match status" value="1"/>
</dbReference>
<keyword evidence="11 16" id="KW-0067">ATP-binding</keyword>
<keyword evidence="13 16" id="KW-0173">Coenzyme A biosynthesis</keyword>
<feature type="binding site" evidence="16">
    <location>
        <position position="136"/>
    </location>
    <ligand>
        <name>K(+)</name>
        <dbReference type="ChEBI" id="CHEBI:29103"/>
    </ligand>
</feature>
<feature type="binding site" evidence="16">
    <location>
        <begin position="10"/>
        <end position="17"/>
    </location>
    <ligand>
        <name>ATP</name>
        <dbReference type="ChEBI" id="CHEBI:30616"/>
    </ligand>
</feature>
<keyword evidence="10 16" id="KW-0418">Kinase</keyword>
<dbReference type="CDD" id="cd24015">
    <property type="entry name" value="ASKHA_NBD_PanK-III"/>
    <property type="match status" value="1"/>
</dbReference>
<dbReference type="GO" id="GO:0046872">
    <property type="term" value="F:metal ion binding"/>
    <property type="evidence" value="ECO:0007669"/>
    <property type="project" value="UniProtKB-KW"/>
</dbReference>
<dbReference type="InterPro" id="IPR004619">
    <property type="entry name" value="Type_III_PanK"/>
</dbReference>
<comment type="catalytic activity">
    <reaction evidence="1 16">
        <text>(R)-pantothenate + ATP = (R)-4'-phosphopantothenate + ADP + H(+)</text>
        <dbReference type="Rhea" id="RHEA:16373"/>
        <dbReference type="ChEBI" id="CHEBI:10986"/>
        <dbReference type="ChEBI" id="CHEBI:15378"/>
        <dbReference type="ChEBI" id="CHEBI:29032"/>
        <dbReference type="ChEBI" id="CHEBI:30616"/>
        <dbReference type="ChEBI" id="CHEBI:456216"/>
        <dbReference type="EC" id="2.7.1.33"/>
    </reaction>
</comment>
<dbReference type="NCBIfam" id="TIGR00671">
    <property type="entry name" value="baf"/>
    <property type="match status" value="1"/>
</dbReference>
<reference evidence="17" key="1">
    <citation type="submission" date="2020-05" db="EMBL/GenBank/DDBJ databases">
        <authorList>
            <person name="Zhu T."/>
            <person name="Keshari N."/>
            <person name="Lu X."/>
        </authorList>
    </citation>
    <scope>NUCLEOTIDE SEQUENCE</scope>
    <source>
        <strain evidence="17">NK1-12</strain>
    </source>
</reference>
<dbReference type="InterPro" id="IPR043129">
    <property type="entry name" value="ATPase_NBD"/>
</dbReference>
<proteinExistence type="inferred from homology"/>
<evidence type="ECO:0000313" key="17">
    <source>
        <dbReference type="EMBL" id="WNZ24612.1"/>
    </source>
</evidence>
<evidence type="ECO:0000256" key="6">
    <source>
        <dbReference type="ARBA" id="ARBA00012102"/>
    </source>
</evidence>
<evidence type="ECO:0000256" key="3">
    <source>
        <dbReference type="ARBA" id="ARBA00004496"/>
    </source>
</evidence>
<feature type="binding site" evidence="16">
    <location>
        <position position="139"/>
    </location>
    <ligand>
        <name>ATP</name>
        <dbReference type="ChEBI" id="CHEBI:30616"/>
    </ligand>
</feature>
<evidence type="ECO:0000256" key="11">
    <source>
        <dbReference type="ARBA" id="ARBA00022840"/>
    </source>
</evidence>
<organism evidence="17">
    <name type="scientific">Leptolyngbya sp. NK1-12</name>
    <dbReference type="NCBI Taxonomy" id="2547451"/>
    <lineage>
        <taxon>Bacteria</taxon>
        <taxon>Bacillati</taxon>
        <taxon>Cyanobacteriota</taxon>
        <taxon>Cyanophyceae</taxon>
        <taxon>Leptolyngbyales</taxon>
        <taxon>Leptolyngbyaceae</taxon>
        <taxon>Leptolyngbya group</taxon>
        <taxon>Leptolyngbya</taxon>
    </lineage>
</organism>
<comment type="subcellular location">
    <subcellularLocation>
        <location evidence="3 16">Cytoplasm</location>
    </subcellularLocation>
</comment>
<evidence type="ECO:0000256" key="9">
    <source>
        <dbReference type="ARBA" id="ARBA00022741"/>
    </source>
</evidence>
<comment type="cofactor">
    <cofactor evidence="16">
        <name>NH4(+)</name>
        <dbReference type="ChEBI" id="CHEBI:28938"/>
    </cofactor>
    <cofactor evidence="16">
        <name>K(+)</name>
        <dbReference type="ChEBI" id="CHEBI:29103"/>
    </cofactor>
    <text evidence="16">A monovalent cation. Ammonium or potassium.</text>
</comment>
<dbReference type="PANTHER" id="PTHR34265">
    <property type="entry name" value="TYPE III PANTOTHENATE KINASE"/>
    <property type="match status" value="1"/>
</dbReference>
<accession>A0AA96WVS3</accession>
<dbReference type="EC" id="2.7.1.33" evidence="6 16"/>
<comment type="caution">
    <text evidence="16">Lacks conserved residue(s) required for the propagation of feature annotation.</text>
</comment>
<comment type="cofactor">
    <cofactor evidence="2">
        <name>K(+)</name>
        <dbReference type="ChEBI" id="CHEBI:29103"/>
    </cofactor>
</comment>